<proteinExistence type="inferred from homology"/>
<keyword evidence="6" id="KW-1185">Reference proteome</keyword>
<reference evidence="5" key="1">
    <citation type="journal article" date="2022" name="New Phytol.">
        <title>Evolutionary transition to the ectomycorrhizal habit in the genomes of a hyperdiverse lineage of mushroom-forming fungi.</title>
        <authorList>
            <person name="Looney B."/>
            <person name="Miyauchi S."/>
            <person name="Morin E."/>
            <person name="Drula E."/>
            <person name="Courty P.E."/>
            <person name="Kohler A."/>
            <person name="Kuo A."/>
            <person name="LaButti K."/>
            <person name="Pangilinan J."/>
            <person name="Lipzen A."/>
            <person name="Riley R."/>
            <person name="Andreopoulos W."/>
            <person name="He G."/>
            <person name="Johnson J."/>
            <person name="Nolan M."/>
            <person name="Tritt A."/>
            <person name="Barry K.W."/>
            <person name="Grigoriev I.V."/>
            <person name="Nagy L.G."/>
            <person name="Hibbett D."/>
            <person name="Henrissat B."/>
            <person name="Matheny P.B."/>
            <person name="Labbe J."/>
            <person name="Martin F.M."/>
        </authorList>
    </citation>
    <scope>NUCLEOTIDE SEQUENCE</scope>
    <source>
        <strain evidence="5">BPL690</strain>
    </source>
</reference>
<comment type="similarity">
    <text evidence="1">Belongs to the DDI1 family.</text>
</comment>
<keyword evidence="4" id="KW-0378">Hydrolase</keyword>
<name>A0AAD4MC29_9AGAM</name>
<evidence type="ECO:0000256" key="3">
    <source>
        <dbReference type="ARBA" id="ARBA00022750"/>
    </source>
</evidence>
<evidence type="ECO:0000313" key="5">
    <source>
        <dbReference type="EMBL" id="KAI0307134.1"/>
    </source>
</evidence>
<dbReference type="GO" id="GO:0004190">
    <property type="term" value="F:aspartic-type endopeptidase activity"/>
    <property type="evidence" value="ECO:0007669"/>
    <property type="project" value="UniProtKB-KW"/>
</dbReference>
<evidence type="ECO:0000256" key="1">
    <source>
        <dbReference type="ARBA" id="ARBA00009136"/>
    </source>
</evidence>
<organism evidence="5 6">
    <name type="scientific">Multifurca ochricompacta</name>
    <dbReference type="NCBI Taxonomy" id="376703"/>
    <lineage>
        <taxon>Eukaryota</taxon>
        <taxon>Fungi</taxon>
        <taxon>Dikarya</taxon>
        <taxon>Basidiomycota</taxon>
        <taxon>Agaricomycotina</taxon>
        <taxon>Agaricomycetes</taxon>
        <taxon>Russulales</taxon>
        <taxon>Russulaceae</taxon>
        <taxon>Multifurca</taxon>
    </lineage>
</organism>
<evidence type="ECO:0000256" key="4">
    <source>
        <dbReference type="ARBA" id="ARBA00022801"/>
    </source>
</evidence>
<accession>A0AAD4MC29</accession>
<evidence type="ECO:0000313" key="6">
    <source>
        <dbReference type="Proteomes" id="UP001203297"/>
    </source>
</evidence>
<dbReference type="EMBL" id="WTXG01000002">
    <property type="protein sequence ID" value="KAI0307134.1"/>
    <property type="molecule type" value="Genomic_DNA"/>
</dbReference>
<dbReference type="GO" id="GO:0006508">
    <property type="term" value="P:proteolysis"/>
    <property type="evidence" value="ECO:0007669"/>
    <property type="project" value="UniProtKB-KW"/>
</dbReference>
<dbReference type="PANTHER" id="PTHR12917">
    <property type="entry name" value="ASPARTYL PROTEASE DDI-RELATED"/>
    <property type="match status" value="1"/>
</dbReference>
<comment type="caution">
    <text evidence="5">The sequence shown here is derived from an EMBL/GenBank/DDBJ whole genome shotgun (WGS) entry which is preliminary data.</text>
</comment>
<gene>
    <name evidence="5" type="ORF">B0F90DRAFT_1685462</name>
</gene>
<dbReference type="PANTHER" id="PTHR12917:SF1">
    <property type="entry name" value="AT13091P"/>
    <property type="match status" value="1"/>
</dbReference>
<evidence type="ECO:0000256" key="2">
    <source>
        <dbReference type="ARBA" id="ARBA00022670"/>
    </source>
</evidence>
<protein>
    <submittedName>
        <fullName evidence="5">Uncharacterized protein</fullName>
    </submittedName>
</protein>
<sequence>MDGLGVRDNAVLLFRRKVSVAGSSRRAEQDAEMIRLQILGDPQLMHRLQETQPEITAAARSDPQRFAELLKEISSRRAYHEQQRQAEIARLNADPYDIEAQRKIEEAIRQEAVLENLEHALEYSPESFGRVTML</sequence>
<dbReference type="AlphaFoldDB" id="A0AAD4MC29"/>
<keyword evidence="2" id="KW-0645">Protease</keyword>
<dbReference type="Proteomes" id="UP001203297">
    <property type="component" value="Unassembled WGS sequence"/>
</dbReference>
<keyword evidence="3" id="KW-0064">Aspartyl protease</keyword>